<keyword evidence="7" id="KW-0472">Membrane</keyword>
<dbReference type="GO" id="GO:1900753">
    <property type="term" value="P:doxorubicin transport"/>
    <property type="evidence" value="ECO:0007669"/>
    <property type="project" value="InterPro"/>
</dbReference>
<evidence type="ECO:0000256" key="3">
    <source>
        <dbReference type="ARBA" id="ARBA00022475"/>
    </source>
</evidence>
<dbReference type="Pfam" id="PF00005">
    <property type="entry name" value="ABC_tran"/>
    <property type="match status" value="1"/>
</dbReference>
<evidence type="ECO:0000256" key="7">
    <source>
        <dbReference type="ARBA" id="ARBA00023136"/>
    </source>
</evidence>
<accession>A0A6L9S9V7</accession>
<dbReference type="PROSITE" id="PS50893">
    <property type="entry name" value="ABC_TRANSPORTER_2"/>
    <property type="match status" value="1"/>
</dbReference>
<dbReference type="InterPro" id="IPR003593">
    <property type="entry name" value="AAA+_ATPase"/>
</dbReference>
<dbReference type="Pfam" id="PF13732">
    <property type="entry name" value="DrrA1-3_C"/>
    <property type="match status" value="1"/>
</dbReference>
<dbReference type="PROSITE" id="PS00211">
    <property type="entry name" value="ABC_TRANSPORTER_1"/>
    <property type="match status" value="1"/>
</dbReference>
<dbReference type="AlphaFoldDB" id="A0A6L9S9V7"/>
<dbReference type="SMART" id="SM00382">
    <property type="entry name" value="AAA"/>
    <property type="match status" value="1"/>
</dbReference>
<dbReference type="SUPFAM" id="SSF52540">
    <property type="entry name" value="P-loop containing nucleoside triphosphate hydrolases"/>
    <property type="match status" value="1"/>
</dbReference>
<evidence type="ECO:0000259" key="11">
    <source>
        <dbReference type="PROSITE" id="PS50893"/>
    </source>
</evidence>
<dbReference type="InterPro" id="IPR050763">
    <property type="entry name" value="ABC_transporter_ATP-binding"/>
</dbReference>
<proteinExistence type="inferred from homology"/>
<evidence type="ECO:0000256" key="2">
    <source>
        <dbReference type="ARBA" id="ARBA00022448"/>
    </source>
</evidence>
<evidence type="ECO:0000313" key="12">
    <source>
        <dbReference type="EMBL" id="NEE02165.1"/>
    </source>
</evidence>
<evidence type="ECO:0000313" key="13">
    <source>
        <dbReference type="Proteomes" id="UP000475214"/>
    </source>
</evidence>
<dbReference type="InterPro" id="IPR005894">
    <property type="entry name" value="DrrA"/>
</dbReference>
<dbReference type="GO" id="GO:0043215">
    <property type="term" value="P:daunorubicin transport"/>
    <property type="evidence" value="ECO:0007669"/>
    <property type="project" value="InterPro"/>
</dbReference>
<evidence type="ECO:0000256" key="5">
    <source>
        <dbReference type="ARBA" id="ARBA00022840"/>
    </source>
</evidence>
<evidence type="ECO:0000256" key="6">
    <source>
        <dbReference type="ARBA" id="ARBA00022967"/>
    </source>
</evidence>
<comment type="similarity">
    <text evidence="9">Belongs to the ABC transporter superfamily. Drug exporter-1 (DrugE1) (TC 3.A.1.105) family.</text>
</comment>
<keyword evidence="3" id="KW-1003">Cell membrane</keyword>
<dbReference type="PANTHER" id="PTHR42711">
    <property type="entry name" value="ABC TRANSPORTER ATP-BINDING PROTEIN"/>
    <property type="match status" value="1"/>
</dbReference>
<reference evidence="12 13" key="1">
    <citation type="submission" date="2020-02" db="EMBL/GenBank/DDBJ databases">
        <authorList>
            <person name="Li X.-J."/>
            <person name="Han X.-M."/>
        </authorList>
    </citation>
    <scope>NUCLEOTIDE SEQUENCE [LARGE SCALE GENOMIC DNA]</scope>
    <source>
        <strain evidence="12 13">CCTCC AB 2017055</strain>
    </source>
</reference>
<evidence type="ECO:0000256" key="9">
    <source>
        <dbReference type="ARBA" id="ARBA00049985"/>
    </source>
</evidence>
<evidence type="ECO:0000256" key="10">
    <source>
        <dbReference type="SAM" id="MobiDB-lite"/>
    </source>
</evidence>
<comment type="caution">
    <text evidence="12">The sequence shown here is derived from an EMBL/GenBank/DDBJ whole genome shotgun (WGS) entry which is preliminary data.</text>
</comment>
<dbReference type="FunFam" id="3.40.50.300:FF:000589">
    <property type="entry name" value="ABC transporter, ATP-binding subunit"/>
    <property type="match status" value="1"/>
</dbReference>
<keyword evidence="13" id="KW-1185">Reference proteome</keyword>
<dbReference type="InterPro" id="IPR027417">
    <property type="entry name" value="P-loop_NTPase"/>
</dbReference>
<keyword evidence="6" id="KW-1278">Translocase</keyword>
<keyword evidence="5 12" id="KW-0067">ATP-binding</keyword>
<keyword evidence="4" id="KW-0547">Nucleotide-binding</keyword>
<evidence type="ECO:0000256" key="8">
    <source>
        <dbReference type="ARBA" id="ARBA00023251"/>
    </source>
</evidence>
<dbReference type="EMBL" id="JAAGOA010000013">
    <property type="protein sequence ID" value="NEE02165.1"/>
    <property type="molecule type" value="Genomic_DNA"/>
</dbReference>
<dbReference type="NCBIfam" id="TIGR01188">
    <property type="entry name" value="drrA"/>
    <property type="match status" value="1"/>
</dbReference>
<name>A0A6L9S9V7_9ACTN</name>
<sequence length="327" mass="35262">MIPAIETTGLVKVFGETRAVDGVDLVVEPGTIHGLLGPNGAGKTTIVRILATLERLDGGRAAVLGHDVAAEASEIRKRISLTGQFASLDEDLTAAENLTMFGRLLGMRKGDARARTHRLLQDFELADVADRRVRTYSGGMRRRLDLAASMIGRPSVVFLDEPTTGLDPGKREEVWRMIRSVSRSGGTVLLTTQYMEEADALADEISVIDQGKVIARGTPPELKRAVGGQTIVVRPRDPARLAEATVVVEQALHRRPDATSRDVLTVPVDDDAAFGTVVRHLEGAGIEMAELSLRLPSLDEVFFSLTGRRTDDTTDSPSPHTAQDDAA</sequence>
<keyword evidence="2" id="KW-0813">Transport</keyword>
<dbReference type="Proteomes" id="UP000475214">
    <property type="component" value="Unassembled WGS sequence"/>
</dbReference>
<dbReference type="InterPro" id="IPR003439">
    <property type="entry name" value="ABC_transporter-like_ATP-bd"/>
</dbReference>
<dbReference type="GO" id="GO:0005524">
    <property type="term" value="F:ATP binding"/>
    <property type="evidence" value="ECO:0007669"/>
    <property type="project" value="UniProtKB-KW"/>
</dbReference>
<organism evidence="12 13">
    <name type="scientific">Phytoactinopolyspora halotolerans</name>
    <dbReference type="NCBI Taxonomy" id="1981512"/>
    <lineage>
        <taxon>Bacteria</taxon>
        <taxon>Bacillati</taxon>
        <taxon>Actinomycetota</taxon>
        <taxon>Actinomycetes</taxon>
        <taxon>Jiangellales</taxon>
        <taxon>Jiangellaceae</taxon>
        <taxon>Phytoactinopolyspora</taxon>
    </lineage>
</organism>
<dbReference type="Gene3D" id="3.40.50.300">
    <property type="entry name" value="P-loop containing nucleotide triphosphate hydrolases"/>
    <property type="match status" value="1"/>
</dbReference>
<dbReference type="InterPro" id="IPR017871">
    <property type="entry name" value="ABC_transporter-like_CS"/>
</dbReference>
<dbReference type="PANTHER" id="PTHR42711:SF19">
    <property type="entry name" value="DOXORUBICIN RESISTANCE ATP-BINDING PROTEIN DRRA"/>
    <property type="match status" value="1"/>
</dbReference>
<dbReference type="InterPro" id="IPR025302">
    <property type="entry name" value="DrrA1/2-like_C"/>
</dbReference>
<feature type="domain" description="ABC transporter" evidence="11">
    <location>
        <begin position="5"/>
        <end position="235"/>
    </location>
</feature>
<keyword evidence="8" id="KW-0046">Antibiotic resistance</keyword>
<evidence type="ECO:0000256" key="1">
    <source>
        <dbReference type="ARBA" id="ARBA00004413"/>
    </source>
</evidence>
<feature type="region of interest" description="Disordered" evidence="10">
    <location>
        <begin position="308"/>
        <end position="327"/>
    </location>
</feature>
<evidence type="ECO:0000256" key="4">
    <source>
        <dbReference type="ARBA" id="ARBA00022741"/>
    </source>
</evidence>
<gene>
    <name evidence="12" type="ORF">G1H10_18480</name>
</gene>
<comment type="subcellular location">
    <subcellularLocation>
        <location evidence="1">Cell membrane</location>
        <topology evidence="1">Peripheral membrane protein</topology>
        <orientation evidence="1">Cytoplasmic side</orientation>
    </subcellularLocation>
</comment>
<dbReference type="GO" id="GO:0046677">
    <property type="term" value="P:response to antibiotic"/>
    <property type="evidence" value="ECO:0007669"/>
    <property type="project" value="UniProtKB-KW"/>
</dbReference>
<dbReference type="GO" id="GO:0005886">
    <property type="term" value="C:plasma membrane"/>
    <property type="evidence" value="ECO:0007669"/>
    <property type="project" value="UniProtKB-SubCell"/>
</dbReference>
<dbReference type="GO" id="GO:0016887">
    <property type="term" value="F:ATP hydrolysis activity"/>
    <property type="evidence" value="ECO:0007669"/>
    <property type="project" value="InterPro"/>
</dbReference>
<dbReference type="RefSeq" id="WP_163740486.1">
    <property type="nucleotide sequence ID" value="NZ_JAAGOA010000013.1"/>
</dbReference>
<protein>
    <submittedName>
        <fullName evidence="12">ATP-binding cassette domain-containing protein</fullName>
    </submittedName>
</protein>